<feature type="compositionally biased region" description="Gly residues" evidence="1">
    <location>
        <begin position="524"/>
        <end position="549"/>
    </location>
</feature>
<gene>
    <name evidence="2" type="ORF">KVT40_001747</name>
</gene>
<accession>A0A8K0LDB5</accession>
<dbReference type="AlphaFoldDB" id="A0A8K0LDB5"/>
<name>A0A8K0LDB5_9PEZI</name>
<feature type="region of interest" description="Disordered" evidence="1">
    <location>
        <begin position="523"/>
        <end position="568"/>
    </location>
</feature>
<proteinExistence type="predicted"/>
<protein>
    <submittedName>
        <fullName evidence="2">Uncharacterized protein</fullName>
    </submittedName>
</protein>
<feature type="compositionally biased region" description="Pro residues" evidence="1">
    <location>
        <begin position="419"/>
        <end position="431"/>
    </location>
</feature>
<keyword evidence="3" id="KW-1185">Reference proteome</keyword>
<reference evidence="2" key="1">
    <citation type="submission" date="2021-07" db="EMBL/GenBank/DDBJ databases">
        <title>Elsinoe batatas strain:CRI-CJ2 Genome sequencing and assembly.</title>
        <authorList>
            <person name="Huang L."/>
        </authorList>
    </citation>
    <scope>NUCLEOTIDE SEQUENCE</scope>
    <source>
        <strain evidence="2">CRI-CJ2</strain>
    </source>
</reference>
<comment type="caution">
    <text evidence="2">The sequence shown here is derived from an EMBL/GenBank/DDBJ whole genome shotgun (WGS) entry which is preliminary data.</text>
</comment>
<feature type="compositionally biased region" description="Low complexity" evidence="1">
    <location>
        <begin position="359"/>
        <end position="400"/>
    </location>
</feature>
<feature type="region of interest" description="Disordered" evidence="1">
    <location>
        <begin position="348"/>
        <end position="433"/>
    </location>
</feature>
<dbReference type="OrthoDB" id="3944064at2759"/>
<evidence type="ECO:0000313" key="2">
    <source>
        <dbReference type="EMBL" id="KAG8630128.1"/>
    </source>
</evidence>
<evidence type="ECO:0000256" key="1">
    <source>
        <dbReference type="SAM" id="MobiDB-lite"/>
    </source>
</evidence>
<feature type="compositionally biased region" description="Pro residues" evidence="1">
    <location>
        <begin position="253"/>
        <end position="297"/>
    </location>
</feature>
<organism evidence="2 3">
    <name type="scientific">Elsinoe batatas</name>
    <dbReference type="NCBI Taxonomy" id="2601811"/>
    <lineage>
        <taxon>Eukaryota</taxon>
        <taxon>Fungi</taxon>
        <taxon>Dikarya</taxon>
        <taxon>Ascomycota</taxon>
        <taxon>Pezizomycotina</taxon>
        <taxon>Dothideomycetes</taxon>
        <taxon>Dothideomycetidae</taxon>
        <taxon>Myriangiales</taxon>
        <taxon>Elsinoaceae</taxon>
        <taxon>Elsinoe</taxon>
    </lineage>
</organism>
<dbReference type="Proteomes" id="UP000809789">
    <property type="component" value="Unassembled WGS sequence"/>
</dbReference>
<sequence length="671" mass="65862">MSYLINNSSVPSISPTSTSIFPTSITSLVPGVTPPGGFPKVGCEVRLDPAYAVWKVNPALSPPGTVYITVDETKNTTITSKTCTQSILDADWSAGISRTAWFGGQYGADFDSNCNWLGKYIDSSGRNSSVATAIYPGPSTVCDLGDQLGISFTLSSDATSTRGIYWGSSIQGEILYTDFFTSEYRTYTLRDGSTYSQVNFIMPSLANYFPDWSDVIKTCTSVWFNTSPNTLTAANFLTSVTTIRAAEGAATPPAAPPTLVPGAPQLPPPTPEPTPRPAAPTPADPSPSPAPWNPQPQMPGGTEPITRPTMEATNGGGLIPAVPSARPAQSQGNNVGGNIISLINSGAKPTAGTGGQAESNAGSNAGSNTGFNSGSNPGSNAGSNVNPNPASNSGSNIGSNAGTGAGTGSSGSNPGSNPERPPNAPLIPAPSTPASTTLPALIITASGQTATIAPGAAPVTIGGQVISIPAPSAASPSSEPVVVIGSKTVALAEALSPTGAVREMVQGAEVRATSFVVAMPTGAPGSGSAAGGRAGSGTGTGVGSVGTGAAGSLQEGVPGTGVISGQAGSGDAGGQAQASYTLTLAPGLVVTVPVATPTVGVGGYVNAGLGGQAGSGSGGVSTQGAGVGQNGGRSRNGTVVPFTGAATRVGGVLSLLGSVMAVGSGVLAVLL</sequence>
<evidence type="ECO:0000313" key="3">
    <source>
        <dbReference type="Proteomes" id="UP000809789"/>
    </source>
</evidence>
<feature type="region of interest" description="Disordered" evidence="1">
    <location>
        <begin position="249"/>
        <end position="333"/>
    </location>
</feature>
<dbReference type="EMBL" id="JAESVG020000002">
    <property type="protein sequence ID" value="KAG8630128.1"/>
    <property type="molecule type" value="Genomic_DNA"/>
</dbReference>